<evidence type="ECO:0000256" key="3">
    <source>
        <dbReference type="ARBA" id="ARBA00022475"/>
    </source>
</evidence>
<feature type="region of interest" description="Disordered" evidence="9">
    <location>
        <begin position="114"/>
        <end position="143"/>
    </location>
</feature>
<evidence type="ECO:0000313" key="14">
    <source>
        <dbReference type="Proteomes" id="UP001174677"/>
    </source>
</evidence>
<evidence type="ECO:0000256" key="9">
    <source>
        <dbReference type="SAM" id="MobiDB-lite"/>
    </source>
</evidence>
<evidence type="ECO:0000256" key="4">
    <source>
        <dbReference type="ARBA" id="ARBA00022622"/>
    </source>
</evidence>
<evidence type="ECO:0000256" key="5">
    <source>
        <dbReference type="ARBA" id="ARBA00022729"/>
    </source>
</evidence>
<dbReference type="InterPro" id="IPR016140">
    <property type="entry name" value="Bifunc_inhib/LTP/seed_store"/>
</dbReference>
<keyword evidence="14" id="KW-1185">Reference proteome</keyword>
<evidence type="ECO:0000256" key="10">
    <source>
        <dbReference type="SAM" id="Phobius"/>
    </source>
</evidence>
<dbReference type="Proteomes" id="UP001174677">
    <property type="component" value="Chromosome 15"/>
</dbReference>
<proteinExistence type="inferred from homology"/>
<dbReference type="PRINTS" id="PR00382">
    <property type="entry name" value="LIPIDTRNSFER"/>
</dbReference>
<name>A0ABQ9L264_HEVBR</name>
<dbReference type="InterPro" id="IPR000528">
    <property type="entry name" value="Plant_nsLTP"/>
</dbReference>
<dbReference type="InterPro" id="IPR036312">
    <property type="entry name" value="Bifun_inhib/LTP/seed_sf"/>
</dbReference>
<keyword evidence="10" id="KW-1133">Transmembrane helix</keyword>
<keyword evidence="3" id="KW-1003">Cell membrane</keyword>
<dbReference type="SUPFAM" id="SSF47699">
    <property type="entry name" value="Bifunctional inhibitor/lipid-transfer protein/seed storage 2S albumin"/>
    <property type="match status" value="1"/>
</dbReference>
<organism evidence="13 14">
    <name type="scientific">Hevea brasiliensis</name>
    <name type="common">Para rubber tree</name>
    <name type="synonym">Siphonia brasiliensis</name>
    <dbReference type="NCBI Taxonomy" id="3981"/>
    <lineage>
        <taxon>Eukaryota</taxon>
        <taxon>Viridiplantae</taxon>
        <taxon>Streptophyta</taxon>
        <taxon>Embryophyta</taxon>
        <taxon>Tracheophyta</taxon>
        <taxon>Spermatophyta</taxon>
        <taxon>Magnoliopsida</taxon>
        <taxon>eudicotyledons</taxon>
        <taxon>Gunneridae</taxon>
        <taxon>Pentapetalae</taxon>
        <taxon>rosids</taxon>
        <taxon>fabids</taxon>
        <taxon>Malpighiales</taxon>
        <taxon>Euphorbiaceae</taxon>
        <taxon>Crotonoideae</taxon>
        <taxon>Micrandreae</taxon>
        <taxon>Hevea</taxon>
    </lineage>
</organism>
<evidence type="ECO:0000313" key="13">
    <source>
        <dbReference type="EMBL" id="KAJ9154288.1"/>
    </source>
</evidence>
<evidence type="ECO:0000256" key="6">
    <source>
        <dbReference type="ARBA" id="ARBA00023157"/>
    </source>
</evidence>
<dbReference type="Pfam" id="PF14368">
    <property type="entry name" value="LTP_2"/>
    <property type="match status" value="1"/>
</dbReference>
<evidence type="ECO:0000256" key="11">
    <source>
        <dbReference type="SAM" id="SignalP"/>
    </source>
</evidence>
<keyword evidence="10" id="KW-0472">Membrane</keyword>
<comment type="subcellular location">
    <subcellularLocation>
        <location evidence="1">Cell membrane</location>
        <topology evidence="1">Lipid-anchor</topology>
        <topology evidence="1">GPI-anchor</topology>
    </subcellularLocation>
</comment>
<dbReference type="Gene3D" id="1.10.110.10">
    <property type="entry name" value="Plant lipid-transfer and hydrophobic proteins"/>
    <property type="match status" value="1"/>
</dbReference>
<dbReference type="CDD" id="cd00010">
    <property type="entry name" value="AAI_LTSS"/>
    <property type="match status" value="1"/>
</dbReference>
<keyword evidence="5 11" id="KW-0732">Signal</keyword>
<feature type="compositionally biased region" description="Polar residues" evidence="9">
    <location>
        <begin position="124"/>
        <end position="143"/>
    </location>
</feature>
<keyword evidence="10" id="KW-0812">Transmembrane</keyword>
<gene>
    <name evidence="13" type="ORF">P3X46_027641</name>
</gene>
<keyword evidence="7" id="KW-0325">Glycoprotein</keyword>
<keyword evidence="4" id="KW-0336">GPI-anchor</keyword>
<evidence type="ECO:0000256" key="2">
    <source>
        <dbReference type="ARBA" id="ARBA00009748"/>
    </source>
</evidence>
<comment type="caution">
    <text evidence="13">The sequence shown here is derived from an EMBL/GenBank/DDBJ whole genome shotgun (WGS) entry which is preliminary data.</text>
</comment>
<reference evidence="13 14" key="1">
    <citation type="journal article" date="2023" name="Plant Biotechnol. J.">
        <title>Chromosome-level wild Hevea brasiliensis genome provides new tools for genomic-assisted breeding and valuable loci to elevate rubber yield.</title>
        <authorList>
            <person name="Cheng H."/>
            <person name="Song X."/>
            <person name="Hu Y."/>
            <person name="Wu T."/>
            <person name="Yang Q."/>
            <person name="An Z."/>
            <person name="Feng S."/>
            <person name="Deng Z."/>
            <person name="Wu W."/>
            <person name="Zeng X."/>
            <person name="Tu M."/>
            <person name="Wang X."/>
            <person name="Huang H."/>
        </authorList>
    </citation>
    <scope>NUCLEOTIDE SEQUENCE [LARGE SCALE GENOMIC DNA]</scope>
    <source>
        <strain evidence="13">MT/VB/25A 57/8</strain>
    </source>
</reference>
<accession>A0ABQ9L264</accession>
<feature type="signal peptide" evidence="11">
    <location>
        <begin position="1"/>
        <end position="24"/>
    </location>
</feature>
<dbReference type="InterPro" id="IPR043325">
    <property type="entry name" value="LTSS"/>
</dbReference>
<dbReference type="PANTHER" id="PTHR33044">
    <property type="entry name" value="BIFUNCTIONAL INHIBITOR/LIPID-TRANSFER PROTEIN/SEED STORAGE 2S ALBUMIN SUPERFAMILY PROTEIN-RELATED"/>
    <property type="match status" value="1"/>
</dbReference>
<feature type="chain" id="PRO_5046693485" description="Bifunctional inhibitor/plant lipid transfer protein/seed storage helical domain-containing protein" evidence="11">
    <location>
        <begin position="25"/>
        <end position="170"/>
    </location>
</feature>
<sequence>MQHREMAMNLALILVGMLWARAMAQSSCSSVIISMSPCLNYVTGNSLTPSLQCCTQLSIVVHSSPQCLCEVINGGGSSLGININRTQALTLPGACNVQTPPISRCYATSPAAFPTGTPEVPGTPSGTGSKTAPSEKNGPGKSSGSPIKLSISLLAFALFAASYVSTFMTY</sequence>
<keyword evidence="6" id="KW-1015">Disulfide bond</keyword>
<keyword evidence="8" id="KW-0449">Lipoprotein</keyword>
<feature type="domain" description="Bifunctional inhibitor/plant lipid transfer protein/seed storage helical" evidence="12">
    <location>
        <begin position="28"/>
        <end position="105"/>
    </location>
</feature>
<evidence type="ECO:0000256" key="1">
    <source>
        <dbReference type="ARBA" id="ARBA00004609"/>
    </source>
</evidence>
<evidence type="ECO:0000256" key="8">
    <source>
        <dbReference type="ARBA" id="ARBA00023288"/>
    </source>
</evidence>
<comment type="similarity">
    <text evidence="2">Belongs to the plant LTP family.</text>
</comment>
<dbReference type="SMART" id="SM00499">
    <property type="entry name" value="AAI"/>
    <property type="match status" value="1"/>
</dbReference>
<evidence type="ECO:0000256" key="7">
    <source>
        <dbReference type="ARBA" id="ARBA00023180"/>
    </source>
</evidence>
<feature type="transmembrane region" description="Helical" evidence="10">
    <location>
        <begin position="149"/>
        <end position="168"/>
    </location>
</feature>
<dbReference type="EMBL" id="JARPOI010000015">
    <property type="protein sequence ID" value="KAJ9154288.1"/>
    <property type="molecule type" value="Genomic_DNA"/>
</dbReference>
<evidence type="ECO:0000259" key="12">
    <source>
        <dbReference type="SMART" id="SM00499"/>
    </source>
</evidence>
<protein>
    <recommendedName>
        <fullName evidence="12">Bifunctional inhibitor/plant lipid transfer protein/seed storage helical domain-containing protein</fullName>
    </recommendedName>
</protein>